<evidence type="ECO:0000313" key="2">
    <source>
        <dbReference type="Proteomes" id="UP000019131"/>
    </source>
</evidence>
<dbReference type="AlphaFoldDB" id="W4V138"/>
<reference evidence="1 2" key="1">
    <citation type="journal article" date="2014" name="Genome Announc.">
        <title>Draft Genome Sequence of Bacteroides reticulotermitis Strain JCM 10512T, Isolated from the Gut of a Termite.</title>
        <authorList>
            <person name="Yuki M."/>
            <person name="Oshima K."/>
            <person name="Suda W."/>
            <person name="Sakamoto M."/>
            <person name="Iida T."/>
            <person name="Hattori M."/>
            <person name="Ohkuma M."/>
        </authorList>
    </citation>
    <scope>NUCLEOTIDE SEQUENCE [LARGE SCALE GENOMIC DNA]</scope>
    <source>
        <strain evidence="1 2">JCM 10512</strain>
    </source>
</reference>
<sequence length="251" mass="28498">MGKRTQRNRSAFRRLWSPGRVLCRPGNPPVFYRQSYGSMHCKYVYTSLLESESSGYSFLPVCGHSSATTNTNGNYWSQEVGYLNFNSNNGNKNLNTSDNSNGLSVRCVQGSGRHPLRFEYVNNKALINRTQRSMSAFRRLRSPGRVLCRPGNPPVDSRQLYVSMHCKYVYTSLLESEFSGYSFLPVCGYSTNPANQNGNYWSQEVGYLYFNSGSVNKNLNTGDPTYGMSVRCVQGSGRHPLRLELKLKYRY</sequence>
<protein>
    <submittedName>
        <fullName evidence="1">Uncharacterized protein</fullName>
    </submittedName>
</protein>
<organism evidence="1 2">
    <name type="scientific">Bacteroides reticulotermitis JCM 10512</name>
    <dbReference type="NCBI Taxonomy" id="1445607"/>
    <lineage>
        <taxon>Bacteria</taxon>
        <taxon>Pseudomonadati</taxon>
        <taxon>Bacteroidota</taxon>
        <taxon>Bacteroidia</taxon>
        <taxon>Bacteroidales</taxon>
        <taxon>Bacteroidaceae</taxon>
        <taxon>Bacteroides</taxon>
    </lineage>
</organism>
<dbReference type="STRING" id="1445607.JCM10512_4961"/>
<proteinExistence type="predicted"/>
<dbReference type="Proteomes" id="UP000019131">
    <property type="component" value="Unassembled WGS sequence"/>
</dbReference>
<comment type="caution">
    <text evidence="1">The sequence shown here is derived from an EMBL/GenBank/DDBJ whole genome shotgun (WGS) entry which is preliminary data.</text>
</comment>
<accession>W4V138</accession>
<keyword evidence="2" id="KW-1185">Reference proteome</keyword>
<gene>
    <name evidence="1" type="ORF">JCM10512_4961</name>
</gene>
<evidence type="ECO:0000313" key="1">
    <source>
        <dbReference type="EMBL" id="GAE86449.1"/>
    </source>
</evidence>
<dbReference type="EMBL" id="BAIV01000047">
    <property type="protein sequence ID" value="GAE86449.1"/>
    <property type="molecule type" value="Genomic_DNA"/>
</dbReference>
<name>W4V138_9BACE</name>